<keyword evidence="2" id="KW-1185">Reference proteome</keyword>
<dbReference type="AlphaFoldDB" id="A0A9P0GA59"/>
<dbReference type="EMBL" id="OV651815">
    <property type="protein sequence ID" value="CAH1107944.1"/>
    <property type="molecule type" value="Genomic_DNA"/>
</dbReference>
<evidence type="ECO:0000313" key="1">
    <source>
        <dbReference type="EMBL" id="CAH1107944.1"/>
    </source>
</evidence>
<protein>
    <submittedName>
        <fullName evidence="1">Uncharacterized protein</fullName>
    </submittedName>
</protein>
<dbReference type="OrthoDB" id="7490920at2759"/>
<accession>A0A9P0GA59</accession>
<proteinExistence type="predicted"/>
<gene>
    <name evidence="1" type="ORF">PSYICH_LOCUS8798</name>
</gene>
<organism evidence="1 2">
    <name type="scientific">Psylliodes chrysocephalus</name>
    <dbReference type="NCBI Taxonomy" id="3402493"/>
    <lineage>
        <taxon>Eukaryota</taxon>
        <taxon>Metazoa</taxon>
        <taxon>Ecdysozoa</taxon>
        <taxon>Arthropoda</taxon>
        <taxon>Hexapoda</taxon>
        <taxon>Insecta</taxon>
        <taxon>Pterygota</taxon>
        <taxon>Neoptera</taxon>
        <taxon>Endopterygota</taxon>
        <taxon>Coleoptera</taxon>
        <taxon>Polyphaga</taxon>
        <taxon>Cucujiformia</taxon>
        <taxon>Chrysomeloidea</taxon>
        <taxon>Chrysomelidae</taxon>
        <taxon>Galerucinae</taxon>
        <taxon>Alticini</taxon>
        <taxon>Psylliodes</taxon>
    </lineage>
</organism>
<reference evidence="1" key="1">
    <citation type="submission" date="2022-01" db="EMBL/GenBank/DDBJ databases">
        <authorList>
            <person name="King R."/>
        </authorList>
    </citation>
    <scope>NUCLEOTIDE SEQUENCE</scope>
</reference>
<dbReference type="Proteomes" id="UP001153636">
    <property type="component" value="Chromosome 3"/>
</dbReference>
<evidence type="ECO:0000313" key="2">
    <source>
        <dbReference type="Proteomes" id="UP001153636"/>
    </source>
</evidence>
<dbReference type="PANTHER" id="PTHR46114:SF1">
    <property type="entry name" value="ZAD DOMAIN-CONTAINING PROTEIN"/>
    <property type="match status" value="1"/>
</dbReference>
<dbReference type="PANTHER" id="PTHR46114">
    <property type="entry name" value="APPLE DOMAIN-CONTAINING PROTEIN"/>
    <property type="match status" value="1"/>
</dbReference>
<sequence length="321" mass="36318">MPFAVPMVWREPKDHVTDCYFCLTNVKGIGPKSKHTVRYCNLPSALRPVKHSEQFPIPKALESWSLDEELESTGSLGDVTETAKEMTTDPLFDLPGCSTAPHLISQGELNDLVQNLSLLKSQSEFLASRLKGQKHDPRDWPLFIDSSKLSLKAVLVHNGNEYSSVPLAHAVNMKESYENMRVFLEYIRYQEYGWAICGDLKLSGTLSEDEKTDPKLLTAYKEMGCNVALKIHFLDSHLDFFPENLRAVSDEHGERFYQDISAMEKRYQGSLIADLPSKKAAKQILFGPDPSIGLTTSVVTDLIKEYSLVKLKERWDETRNC</sequence>
<name>A0A9P0GA59_9CUCU</name>